<dbReference type="Pfam" id="PF00400">
    <property type="entry name" value="WD40"/>
    <property type="match status" value="2"/>
</dbReference>
<dbReference type="PROSITE" id="PS50082">
    <property type="entry name" value="WD_REPEATS_2"/>
    <property type="match status" value="1"/>
</dbReference>
<evidence type="ECO:0000259" key="4">
    <source>
        <dbReference type="PROSITE" id="PS50011"/>
    </source>
</evidence>
<dbReference type="GO" id="GO:0005524">
    <property type="term" value="F:ATP binding"/>
    <property type="evidence" value="ECO:0007669"/>
    <property type="project" value="InterPro"/>
</dbReference>
<evidence type="ECO:0000313" key="7">
    <source>
        <dbReference type="Proteomes" id="UP000077051"/>
    </source>
</evidence>
<dbReference type="InterPro" id="IPR000409">
    <property type="entry name" value="BEACH_dom"/>
</dbReference>
<dbReference type="OrthoDB" id="26681at2759"/>
<reference evidence="6 7" key="1">
    <citation type="submission" date="2015-06" db="EMBL/GenBank/DDBJ databases">
        <title>Expansion of signal transduction pathways in fungi by whole-genome duplication.</title>
        <authorList>
            <consortium name="DOE Joint Genome Institute"/>
            <person name="Corrochano L.M."/>
            <person name="Kuo A."/>
            <person name="Marcet-Houben M."/>
            <person name="Polaino S."/>
            <person name="Salamov A."/>
            <person name="Villalobos J.M."/>
            <person name="Alvarez M.I."/>
            <person name="Avalos J."/>
            <person name="Benito E.P."/>
            <person name="Benoit I."/>
            <person name="Burger G."/>
            <person name="Camino L.P."/>
            <person name="Canovas D."/>
            <person name="Cerda-Olmedo E."/>
            <person name="Cheng J.-F."/>
            <person name="Dominguez A."/>
            <person name="Elias M."/>
            <person name="Eslava A.P."/>
            <person name="Glaser F."/>
            <person name="Grimwood J."/>
            <person name="Gutierrez G."/>
            <person name="Heitman J."/>
            <person name="Henrissat B."/>
            <person name="Iturriaga E.A."/>
            <person name="Lang B.F."/>
            <person name="Lavin J.L."/>
            <person name="Lee S."/>
            <person name="Li W."/>
            <person name="Lindquist E."/>
            <person name="Lopez-Garcia S."/>
            <person name="Luque E.M."/>
            <person name="Marcos A.T."/>
            <person name="Martin J."/>
            <person name="Mccluskey K."/>
            <person name="Medina H.R."/>
            <person name="Miralles-Duran A."/>
            <person name="Miyazaki A."/>
            <person name="Munoz-Torres E."/>
            <person name="Oguiza J.A."/>
            <person name="Ohm R."/>
            <person name="Olmedo M."/>
            <person name="Orejas M."/>
            <person name="Ortiz-Castellanos L."/>
            <person name="Pisabarro A.G."/>
            <person name="Rodriguez-Romero J."/>
            <person name="Ruiz-Herrera J."/>
            <person name="Ruiz-Vazquez R."/>
            <person name="Sanz C."/>
            <person name="Schackwitz W."/>
            <person name="Schmutz J."/>
            <person name="Shahriari M."/>
            <person name="Shelest E."/>
            <person name="Silva-Franco F."/>
            <person name="Soanes D."/>
            <person name="Syed K."/>
            <person name="Tagua V.G."/>
            <person name="Talbot N.J."/>
            <person name="Thon M."/>
            <person name="De Vries R.P."/>
            <person name="Wiebenga A."/>
            <person name="Yadav J.S."/>
            <person name="Braun E.L."/>
            <person name="Baker S."/>
            <person name="Garre V."/>
            <person name="Horwitz B."/>
            <person name="Torres-Martinez S."/>
            <person name="Idnurm A."/>
            <person name="Herrera-Estrella A."/>
            <person name="Gabaldon T."/>
            <person name="Grigoriev I.V."/>
        </authorList>
    </citation>
    <scope>NUCLEOTIDE SEQUENCE [LARGE SCALE GENOMIC DNA]</scope>
    <source>
        <strain evidence="6 7">CBS 277.49</strain>
    </source>
</reference>
<dbReference type="SUPFAM" id="SSF48371">
    <property type="entry name" value="ARM repeat"/>
    <property type="match status" value="1"/>
</dbReference>
<dbReference type="Gene3D" id="1.10.510.10">
    <property type="entry name" value="Transferase(Phosphotransferase) domain 1"/>
    <property type="match status" value="1"/>
</dbReference>
<dbReference type="Gene3D" id="1.10.1540.10">
    <property type="entry name" value="BEACH domain"/>
    <property type="match status" value="1"/>
</dbReference>
<dbReference type="SUPFAM" id="SSF81837">
    <property type="entry name" value="BEACH domain"/>
    <property type="match status" value="1"/>
</dbReference>
<evidence type="ECO:0000256" key="3">
    <source>
        <dbReference type="SAM" id="MobiDB-lite"/>
    </source>
</evidence>
<dbReference type="EMBL" id="AMYB01000001">
    <property type="protein sequence ID" value="OAD08298.1"/>
    <property type="molecule type" value="Genomic_DNA"/>
</dbReference>
<dbReference type="InterPro" id="IPR015943">
    <property type="entry name" value="WD40/YVTN_repeat-like_dom_sf"/>
</dbReference>
<evidence type="ECO:0000259" key="5">
    <source>
        <dbReference type="PROSITE" id="PS50197"/>
    </source>
</evidence>
<keyword evidence="7" id="KW-1185">Reference proteome</keyword>
<dbReference type="PANTHER" id="PTHR46866">
    <property type="entry name" value="GH12955P"/>
    <property type="match status" value="1"/>
</dbReference>
<feature type="repeat" description="WD" evidence="2">
    <location>
        <begin position="1522"/>
        <end position="1556"/>
    </location>
</feature>
<dbReference type="VEuPathDB" id="FungiDB:MUCCIDRAFT_105258"/>
<dbReference type="SMART" id="SM01026">
    <property type="entry name" value="Beach"/>
    <property type="match status" value="1"/>
</dbReference>
<evidence type="ECO:0008006" key="8">
    <source>
        <dbReference type="Google" id="ProtNLM"/>
    </source>
</evidence>
<feature type="compositionally biased region" description="Low complexity" evidence="3">
    <location>
        <begin position="1313"/>
        <end position="1335"/>
    </location>
</feature>
<evidence type="ECO:0000256" key="1">
    <source>
        <dbReference type="ARBA" id="ARBA00022574"/>
    </source>
</evidence>
<dbReference type="Pfam" id="PF02138">
    <property type="entry name" value="Beach"/>
    <property type="match status" value="1"/>
</dbReference>
<dbReference type="Pfam" id="PF00069">
    <property type="entry name" value="Pkinase"/>
    <property type="match status" value="1"/>
</dbReference>
<dbReference type="InterPro" id="IPR000719">
    <property type="entry name" value="Prot_kinase_dom"/>
</dbReference>
<proteinExistence type="predicted"/>
<protein>
    <recommendedName>
        <fullName evidence="8">BEACH domain-containing protein</fullName>
    </recommendedName>
</protein>
<evidence type="ECO:0000313" key="6">
    <source>
        <dbReference type="EMBL" id="OAD08298.1"/>
    </source>
</evidence>
<sequence length="1824" mass="202534">MGNSYSTQELKQKIQQDLKIDVAFPFFPLDRKAGSSACCVVDTEWIEKINSSTDTDEPLVLKNPGYARNVATDGSLQKQSPTVNIYASVLCKERASSLSVYKPTSTVDKQDTQQQQQQEAEERWPLINYIQSLLEGKGADQKIEMLHDVFSDYKQDQEQGDFVRKIQTMLWPNCKRFIKVASKSSTRQDDSEDDDYIVLQPESQVLEQAPDTANSNLPNVFALIETDTAYYFLVSYRGATLQDLITYNPGVLSSNLKKSFIIYQLLRVIASLHSRGIMHGGIKASNILVDENLWVQLAGIEFEPNPIDFDLQQWLYQQELGKMSREIPEEPLVIRWVKGTISNYSYLMALNHLAGRREGDPNFYPILPWITDFSGDSIADGWRNFKQTKFRINKGDEQLDFTFDGPVPHHITDILSDITYYVYQARKTPIPVLCQFVRSKYEPNEYPSSMQRLYQWTPDECIPEFYTDPTIFKSIHPDMPDIQIPAWADSPEDFIRKHAEALESEYVSRNLHHWIDLTFGNDLTGKGAIEAKNVALPLLAGQNSFMKHGIIQLFKDKHPQRGCNWNKAMVKSPHMMPAKGTEPHGETADVPVTTATATISTKSHRSNSVRTRQTILSNSTDSAATTGLLSHMANASPTGTTATAAAAASISTTNRDRTPSIHSTASSIDTSRSLPSSLSAAEPFISVLRTEPIRMPLDIDELHFIDDLDHYEDMVAFAAKYSATNCCELVLNPIYPNPPHRFSIDPLDSARSAKNKLPTAFAVGTSHDMNCLGHVIQSIYTAGNAKVVDSDGEPSQAPASGYFEVGNGDVSYDIAPTGKIDVPPAVTGVISALTTDDWQERPTAKAILCASFPVMTVRSSSCSFPFPDTVPEMYDYLAAFHQAEWSRRLYLADKWIDRICDLEDEAFLLLLPSFSQLFTHVETRIGSISLFPKLAQRLGPERARRHLLKRIISMFESLRPNIPKVLFGDRIIYEFVKRLGISIFLQQLLPCYLEALAIHDPACSNKPSSVAVPPAAATVATQITSDTTATATEKSKPTSDLAGDAMIHICTLLGPILTSKHIVRQLVKIILRDNHIRRSLIRTTVRIIGGFGSTFTAVQYAYLISLIDNYRKTVSSKNTQSICSILALLQDLVPYMSNEALVTELKSGYISTLYQLLEPIHTADDVKSIKPEQLKLRLTLSIKTIDYLLMASQKLILQEWESTIVSTLQKYFSGFTVNAEDGDDILAKSKQPSSSLAAQKSYQMMYAYYKFSLIVSIEKLRRVIPTSDAIETMMLNHFSFHQSPLLLQEPTASASTSRIESLPTKKKSPLSISSTKSDTTSQQPQQQQQQTSSSSKFMSWMVPIKKSSQTDSDASSISSASKLIVDDLSIGAGKHSMQNIDITRLHSYATKDIQMFGLTHAHCADSKLDTTLTKTATTTTTAAAATAIMSTTSSVSSTTTSATSTLIHAENPKPKLSDMTFIKLAADKESKTKVPTSVLPWKTKWKPSPEDKKNWNRFLSTNSEEMSKSMQFSFNDLKLRGFAGHSAAIRTFAVNEPAKLFASGSKDKTVKIWSLNVHQGIEHWETNPYSESLVTYTGHKRVTINDVHFMTTGGLNDIVASCDGHVHLWDLETGVGLHQFTSGRSSVVSVKPIFQSRHLVGGTIEGNISFFDAHNYIPLHTWKSSSMMNGVIRVIAVNPAETLVAVGFSTGAISLIESRTGTLVASWKGGDTEITSMKFYTDDLLLSCAPADHLICCWNVNRLGLVKTISASQDVTSLDIFKDEILTINSNNSVSFIPINDDFQAYSSKFKPSIMKSAVSAFNIIPTDQLLLFGCAEGEIFLYA</sequence>
<name>A0A168PVN6_MUCCL</name>
<dbReference type="STRING" id="747725.A0A168PVN6"/>
<dbReference type="PROSITE" id="PS50294">
    <property type="entry name" value="WD_REPEATS_REGION"/>
    <property type="match status" value="1"/>
</dbReference>
<dbReference type="PROSITE" id="PS50011">
    <property type="entry name" value="PROTEIN_KINASE_DOM"/>
    <property type="match status" value="1"/>
</dbReference>
<dbReference type="PANTHER" id="PTHR46866:SF1">
    <property type="entry name" value="GH12955P"/>
    <property type="match status" value="1"/>
</dbReference>
<dbReference type="Proteomes" id="UP000077051">
    <property type="component" value="Unassembled WGS sequence"/>
</dbReference>
<accession>A0A168PVN6</accession>
<feature type="compositionally biased region" description="Polar residues" evidence="3">
    <location>
        <begin position="660"/>
        <end position="674"/>
    </location>
</feature>
<dbReference type="CDD" id="cd06071">
    <property type="entry name" value="Beach"/>
    <property type="match status" value="1"/>
</dbReference>
<dbReference type="InterPro" id="IPR036322">
    <property type="entry name" value="WD40_repeat_dom_sf"/>
</dbReference>
<feature type="domain" description="Protein kinase" evidence="4">
    <location>
        <begin position="129"/>
        <end position="437"/>
    </location>
</feature>
<dbReference type="InterPro" id="IPR011009">
    <property type="entry name" value="Kinase-like_dom_sf"/>
</dbReference>
<feature type="domain" description="BEACH" evidence="5">
    <location>
        <begin position="321"/>
        <end position="587"/>
    </location>
</feature>
<evidence type="ECO:0000256" key="2">
    <source>
        <dbReference type="PROSITE-ProRule" id="PRU00221"/>
    </source>
</evidence>
<dbReference type="InterPro" id="IPR036372">
    <property type="entry name" value="BEACH_dom_sf"/>
</dbReference>
<dbReference type="InterPro" id="IPR016024">
    <property type="entry name" value="ARM-type_fold"/>
</dbReference>
<dbReference type="SUPFAM" id="SSF50978">
    <property type="entry name" value="WD40 repeat-like"/>
    <property type="match status" value="1"/>
</dbReference>
<dbReference type="SMART" id="SM00320">
    <property type="entry name" value="WD40"/>
    <property type="match status" value="6"/>
</dbReference>
<comment type="caution">
    <text evidence="6">The sequence shown here is derived from an EMBL/GenBank/DDBJ whole genome shotgun (WGS) entry which is preliminary data.</text>
</comment>
<organism evidence="6 7">
    <name type="scientific">Mucor lusitanicus CBS 277.49</name>
    <dbReference type="NCBI Taxonomy" id="747725"/>
    <lineage>
        <taxon>Eukaryota</taxon>
        <taxon>Fungi</taxon>
        <taxon>Fungi incertae sedis</taxon>
        <taxon>Mucoromycota</taxon>
        <taxon>Mucoromycotina</taxon>
        <taxon>Mucoromycetes</taxon>
        <taxon>Mucorales</taxon>
        <taxon>Mucorineae</taxon>
        <taxon>Mucoraceae</taxon>
        <taxon>Mucor</taxon>
    </lineage>
</organism>
<gene>
    <name evidence="6" type="ORF">MUCCIDRAFT_105258</name>
</gene>
<feature type="region of interest" description="Disordered" evidence="3">
    <location>
        <begin position="646"/>
        <end position="674"/>
    </location>
</feature>
<dbReference type="Gene3D" id="2.130.10.10">
    <property type="entry name" value="YVTN repeat-like/Quinoprotein amine dehydrogenase"/>
    <property type="match status" value="2"/>
</dbReference>
<dbReference type="InterPro" id="IPR001680">
    <property type="entry name" value="WD40_rpt"/>
</dbReference>
<feature type="region of interest" description="Disordered" evidence="3">
    <location>
        <begin position="1296"/>
        <end position="1336"/>
    </location>
</feature>
<keyword evidence="1 2" id="KW-0853">WD repeat</keyword>
<dbReference type="SUPFAM" id="SSF56112">
    <property type="entry name" value="Protein kinase-like (PK-like)"/>
    <property type="match status" value="1"/>
</dbReference>
<dbReference type="GO" id="GO:0004672">
    <property type="term" value="F:protein kinase activity"/>
    <property type="evidence" value="ECO:0007669"/>
    <property type="project" value="InterPro"/>
</dbReference>
<dbReference type="PROSITE" id="PS50197">
    <property type="entry name" value="BEACH"/>
    <property type="match status" value="1"/>
</dbReference>